<evidence type="ECO:0000313" key="3">
    <source>
        <dbReference type="EMBL" id="GIG07773.1"/>
    </source>
</evidence>
<evidence type="ECO:0000313" key="4">
    <source>
        <dbReference type="Proteomes" id="UP000630887"/>
    </source>
</evidence>
<dbReference type="InterPro" id="IPR003399">
    <property type="entry name" value="Mce/MlaD"/>
</dbReference>
<reference evidence="3 4" key="1">
    <citation type="submission" date="2021-01" db="EMBL/GenBank/DDBJ databases">
        <title>Whole genome shotgun sequence of Catellatospora coxensis NBRC 107359.</title>
        <authorList>
            <person name="Komaki H."/>
            <person name="Tamura T."/>
        </authorList>
    </citation>
    <scope>NUCLEOTIDE SEQUENCE [LARGE SCALE GENOMIC DNA]</scope>
    <source>
        <strain evidence="3 4">NBRC 107359</strain>
    </source>
</reference>
<dbReference type="NCBIfam" id="TIGR00996">
    <property type="entry name" value="Mtu_fam_mce"/>
    <property type="match status" value="1"/>
</dbReference>
<dbReference type="InterPro" id="IPR005693">
    <property type="entry name" value="Mce"/>
</dbReference>
<feature type="domain" description="Mce/MlaD" evidence="1">
    <location>
        <begin position="37"/>
        <end position="113"/>
    </location>
</feature>
<protein>
    <submittedName>
        <fullName evidence="3">ABC transporter substrate-binding protein</fullName>
    </submittedName>
</protein>
<keyword evidence="4" id="KW-1185">Reference proteome</keyword>
<name>A0A8J3P8W3_9ACTN</name>
<dbReference type="InterPro" id="IPR052336">
    <property type="entry name" value="MlaD_Phospholipid_Transporter"/>
</dbReference>
<dbReference type="RefSeq" id="WP_203694110.1">
    <property type="nucleotide sequence ID" value="NZ_BAAALC010000029.1"/>
</dbReference>
<proteinExistence type="predicted"/>
<evidence type="ECO:0000259" key="2">
    <source>
        <dbReference type="Pfam" id="PF11887"/>
    </source>
</evidence>
<accession>A0A8J3P8W3</accession>
<dbReference type="PANTHER" id="PTHR33371:SF17">
    <property type="entry name" value="MCE-FAMILY PROTEIN MCE1B"/>
    <property type="match status" value="1"/>
</dbReference>
<dbReference type="InterPro" id="IPR024516">
    <property type="entry name" value="Mce_C"/>
</dbReference>
<dbReference type="AlphaFoldDB" id="A0A8J3P8W3"/>
<dbReference type="GO" id="GO:0051701">
    <property type="term" value="P:biological process involved in interaction with host"/>
    <property type="evidence" value="ECO:0007669"/>
    <property type="project" value="TreeGrafter"/>
</dbReference>
<dbReference type="EMBL" id="BONI01000038">
    <property type="protein sequence ID" value="GIG07773.1"/>
    <property type="molecule type" value="Genomic_DNA"/>
</dbReference>
<evidence type="ECO:0000259" key="1">
    <source>
        <dbReference type="Pfam" id="PF02470"/>
    </source>
</evidence>
<sequence>MTGVRGPLLKLLAFAAVTLVLTGALAQTLGSFGFGGGHTYRARFTDVTGVLVGDDVRIAGVKVGEVTEIRLVDRTVAELEFTVDEQVTVAAGVRAKIRYRDLVGQRYLALAEGPGGTAPLAEHGLIPLAQTTPALDLTVVFNGFRPLFAGLSPDEVNGFAYEIIKMLQGEGGTVADLLRRTASLTGTLADRDEVLGRVITNLNTVLGTLDERDARLSETVKQLQLLVSGLAGDRKAVGDALTNLSGLADATSSLLRDARPSVAADIAALNKLAGTLIDNTAVIEQTLATAPGRLDALTRTASYGSWFNFYLCDFDGRVVAVGQTLNPATLNGTSAKCSGGGR</sequence>
<gene>
    <name evidence="3" type="ORF">Cco03nite_44730</name>
</gene>
<dbReference type="Proteomes" id="UP000630887">
    <property type="component" value="Unassembled WGS sequence"/>
</dbReference>
<feature type="domain" description="Mammalian cell entry C-terminal" evidence="2">
    <location>
        <begin position="118"/>
        <end position="300"/>
    </location>
</feature>
<organism evidence="3 4">
    <name type="scientific">Catellatospora coxensis</name>
    <dbReference type="NCBI Taxonomy" id="310354"/>
    <lineage>
        <taxon>Bacteria</taxon>
        <taxon>Bacillati</taxon>
        <taxon>Actinomycetota</taxon>
        <taxon>Actinomycetes</taxon>
        <taxon>Micromonosporales</taxon>
        <taxon>Micromonosporaceae</taxon>
        <taxon>Catellatospora</taxon>
    </lineage>
</organism>
<dbReference type="Pfam" id="PF02470">
    <property type="entry name" value="MlaD"/>
    <property type="match status" value="1"/>
</dbReference>
<dbReference type="Pfam" id="PF11887">
    <property type="entry name" value="Mce4_CUP1"/>
    <property type="match status" value="1"/>
</dbReference>
<comment type="caution">
    <text evidence="3">The sequence shown here is derived from an EMBL/GenBank/DDBJ whole genome shotgun (WGS) entry which is preliminary data.</text>
</comment>
<dbReference type="GO" id="GO:0005576">
    <property type="term" value="C:extracellular region"/>
    <property type="evidence" value="ECO:0007669"/>
    <property type="project" value="TreeGrafter"/>
</dbReference>
<dbReference type="PANTHER" id="PTHR33371">
    <property type="entry name" value="INTERMEMBRANE PHOSPHOLIPID TRANSPORT SYSTEM BINDING PROTEIN MLAD-RELATED"/>
    <property type="match status" value="1"/>
</dbReference>